<gene>
    <name evidence="2" type="ORF">NCTC7878_00111</name>
</gene>
<evidence type="ECO:0000256" key="1">
    <source>
        <dbReference type="SAM" id="MobiDB-lite"/>
    </source>
</evidence>
<name>A0A2X2JXD7_STAAU</name>
<keyword evidence="2" id="KW-0413">Isomerase</keyword>
<sequence>MTKKLLTLFIVSMLILTACGKKESATTSSKKRQTISCHIWRL</sequence>
<dbReference type="EMBL" id="UAUX01000002">
    <property type="protein sequence ID" value="SPZ96653.1"/>
    <property type="molecule type" value="Genomic_DNA"/>
</dbReference>
<organism evidence="2 3">
    <name type="scientific">Staphylococcus aureus</name>
    <dbReference type="NCBI Taxonomy" id="1280"/>
    <lineage>
        <taxon>Bacteria</taxon>
        <taxon>Bacillati</taxon>
        <taxon>Bacillota</taxon>
        <taxon>Bacilli</taxon>
        <taxon>Bacillales</taxon>
        <taxon>Staphylococcaceae</taxon>
        <taxon>Staphylococcus</taxon>
    </lineage>
</organism>
<reference evidence="2 3" key="1">
    <citation type="submission" date="2018-06" db="EMBL/GenBank/DDBJ databases">
        <authorList>
            <consortium name="Pathogen Informatics"/>
            <person name="Doyle S."/>
        </authorList>
    </citation>
    <scope>NUCLEOTIDE SEQUENCE [LARGE SCALE GENOMIC DNA]</scope>
    <source>
        <strain evidence="2 3">NCTC7878</strain>
    </source>
</reference>
<dbReference type="PROSITE" id="PS51257">
    <property type="entry name" value="PROKAR_LIPOPROTEIN"/>
    <property type="match status" value="1"/>
</dbReference>
<protein>
    <submittedName>
        <fullName evidence="2">Protein-disulfide isomerase, DsbA-like protein</fullName>
    </submittedName>
</protein>
<dbReference type="AlphaFoldDB" id="A0A2X2JXD7"/>
<dbReference type="Proteomes" id="UP000249913">
    <property type="component" value="Unassembled WGS sequence"/>
</dbReference>
<accession>A0A2X2JXD7</accession>
<evidence type="ECO:0000313" key="2">
    <source>
        <dbReference type="EMBL" id="SPZ96653.1"/>
    </source>
</evidence>
<dbReference type="GO" id="GO:0016853">
    <property type="term" value="F:isomerase activity"/>
    <property type="evidence" value="ECO:0007669"/>
    <property type="project" value="UniProtKB-KW"/>
</dbReference>
<proteinExistence type="predicted"/>
<feature type="region of interest" description="Disordered" evidence="1">
    <location>
        <begin position="23"/>
        <end position="42"/>
    </location>
</feature>
<evidence type="ECO:0000313" key="3">
    <source>
        <dbReference type="Proteomes" id="UP000249913"/>
    </source>
</evidence>